<evidence type="ECO:0000313" key="2">
    <source>
        <dbReference type="EMBL" id="KAL2471663.1"/>
    </source>
</evidence>
<comment type="caution">
    <text evidence="2">The sequence shown here is derived from an EMBL/GenBank/DDBJ whole genome shotgun (WGS) entry which is preliminary data.</text>
</comment>
<accession>A0ABD1Q637</accession>
<gene>
    <name evidence="2" type="ORF">Adt_39799</name>
</gene>
<proteinExistence type="predicted"/>
<protein>
    <submittedName>
        <fullName evidence="2">Uncharacterized protein</fullName>
    </submittedName>
</protein>
<reference evidence="3" key="1">
    <citation type="submission" date="2024-07" db="EMBL/GenBank/DDBJ databases">
        <title>Two chromosome-level genome assemblies of Korean endemic species Abeliophyllum distichum and Forsythia ovata (Oleaceae).</title>
        <authorList>
            <person name="Jang H."/>
        </authorList>
    </citation>
    <scope>NUCLEOTIDE SEQUENCE [LARGE SCALE GENOMIC DNA]</scope>
</reference>
<dbReference type="EMBL" id="JBFOLK010000012">
    <property type="protein sequence ID" value="KAL2471663.1"/>
    <property type="molecule type" value="Genomic_DNA"/>
</dbReference>
<feature type="region of interest" description="Disordered" evidence="1">
    <location>
        <begin position="137"/>
        <end position="185"/>
    </location>
</feature>
<name>A0ABD1Q637_9LAMI</name>
<sequence length="185" mass="19392">MGSRINAQMTKYAQYKCLSCTSDQWETVDTVEGGGPSSLSDKFSNGTSTIDIDDKSFDDPDSMTRLKAICQSGGGVSSSLPTPSVASTLAAIVPLMVGAVGSDSSSLLPKASMKLSEDVQHQDEGKGVSIDEGEKVALKRTLEDEGGAEDSRRVKRGRMASPQETAESIPTSPSAVQDPILDSSN</sequence>
<keyword evidence="3" id="KW-1185">Reference proteome</keyword>
<evidence type="ECO:0000313" key="3">
    <source>
        <dbReference type="Proteomes" id="UP001604336"/>
    </source>
</evidence>
<dbReference type="Proteomes" id="UP001604336">
    <property type="component" value="Unassembled WGS sequence"/>
</dbReference>
<dbReference type="AlphaFoldDB" id="A0ABD1Q637"/>
<evidence type="ECO:0000256" key="1">
    <source>
        <dbReference type="SAM" id="MobiDB-lite"/>
    </source>
</evidence>
<organism evidence="2 3">
    <name type="scientific">Abeliophyllum distichum</name>
    <dbReference type="NCBI Taxonomy" id="126358"/>
    <lineage>
        <taxon>Eukaryota</taxon>
        <taxon>Viridiplantae</taxon>
        <taxon>Streptophyta</taxon>
        <taxon>Embryophyta</taxon>
        <taxon>Tracheophyta</taxon>
        <taxon>Spermatophyta</taxon>
        <taxon>Magnoliopsida</taxon>
        <taxon>eudicotyledons</taxon>
        <taxon>Gunneridae</taxon>
        <taxon>Pentapetalae</taxon>
        <taxon>asterids</taxon>
        <taxon>lamiids</taxon>
        <taxon>Lamiales</taxon>
        <taxon>Oleaceae</taxon>
        <taxon>Forsythieae</taxon>
        <taxon>Abeliophyllum</taxon>
    </lineage>
</organism>
<feature type="compositionally biased region" description="Polar residues" evidence="1">
    <location>
        <begin position="162"/>
        <end position="175"/>
    </location>
</feature>